<evidence type="ECO:0000256" key="4">
    <source>
        <dbReference type="ARBA" id="ARBA00023295"/>
    </source>
</evidence>
<evidence type="ECO:0000256" key="1">
    <source>
        <dbReference type="ARBA" id="ARBA00009865"/>
    </source>
</evidence>
<dbReference type="SUPFAM" id="SSF75005">
    <property type="entry name" value="Arabinanase/levansucrase/invertase"/>
    <property type="match status" value="1"/>
</dbReference>
<evidence type="ECO:0000256" key="3">
    <source>
        <dbReference type="ARBA" id="ARBA00022801"/>
    </source>
</evidence>
<comment type="similarity">
    <text evidence="1 5">Belongs to the glycosyl hydrolase 43 family.</text>
</comment>
<proteinExistence type="inferred from homology"/>
<dbReference type="PANTHER" id="PTHR43817:SF1">
    <property type="entry name" value="HYDROLASE, FAMILY 43, PUTATIVE (AFU_ORTHOLOGUE AFUA_3G01660)-RELATED"/>
    <property type="match status" value="1"/>
</dbReference>
<keyword evidence="2 6" id="KW-0732">Signal</keyword>
<evidence type="ECO:0000313" key="7">
    <source>
        <dbReference type="EMBL" id="TRM69518.1"/>
    </source>
</evidence>
<evidence type="ECO:0000256" key="5">
    <source>
        <dbReference type="RuleBase" id="RU361187"/>
    </source>
</evidence>
<sequence>MRLLGLAVAALSFASQILSAAAFTNPIKDPNGSDPFMVFHEGYYYLMSTTWTDLQISRGATIQELKDSTPKVIWTDTSADRCCNVWAPEIHWMPDEGAWFIYYSAGTADTLDNQRLHVLKGSSNIIWDSEWSYAGRIVIPNRDVWAIDGSVLVIGDNRYLTYSSWDGDYQCLWISAMTSATEVGDTVKIASPTYDWEMVGTYVNEGPAGLYNAGRTFIVYSASGCDGTGYKLGLLELTGSDPGSASSWTKSSTPVFTSANGNYQPGHNGFFSSASGTQTWIVYHANSASPGACDGSRFTNVQQISFRSDGYPDLGSPLALTDGLAEPV</sequence>
<dbReference type="InterPro" id="IPR023296">
    <property type="entry name" value="Glyco_hydro_beta-prop_sf"/>
</dbReference>
<dbReference type="Pfam" id="PF04616">
    <property type="entry name" value="Glyco_hydro_43"/>
    <property type="match status" value="1"/>
</dbReference>
<dbReference type="PANTHER" id="PTHR43817">
    <property type="entry name" value="GLYCOSYL HYDROLASE"/>
    <property type="match status" value="1"/>
</dbReference>
<dbReference type="InterPro" id="IPR006710">
    <property type="entry name" value="Glyco_hydro_43"/>
</dbReference>
<evidence type="ECO:0000256" key="6">
    <source>
        <dbReference type="SAM" id="SignalP"/>
    </source>
</evidence>
<dbReference type="AlphaFoldDB" id="A0A550CXP2"/>
<dbReference type="Gene3D" id="2.115.10.20">
    <property type="entry name" value="Glycosyl hydrolase domain, family 43"/>
    <property type="match status" value="1"/>
</dbReference>
<keyword evidence="8" id="KW-1185">Reference proteome</keyword>
<dbReference type="OrthoDB" id="272289at2759"/>
<feature type="signal peptide" evidence="6">
    <location>
        <begin position="1"/>
        <end position="22"/>
    </location>
</feature>
<dbReference type="GO" id="GO:0004553">
    <property type="term" value="F:hydrolase activity, hydrolyzing O-glycosyl compounds"/>
    <property type="evidence" value="ECO:0007669"/>
    <property type="project" value="InterPro"/>
</dbReference>
<name>A0A550CXP2_9AGAR</name>
<evidence type="ECO:0000313" key="8">
    <source>
        <dbReference type="Proteomes" id="UP000320762"/>
    </source>
</evidence>
<protein>
    <submittedName>
        <fullName evidence="7">Glycoside hydrolase family 43 protein</fullName>
    </submittedName>
</protein>
<evidence type="ECO:0000256" key="2">
    <source>
        <dbReference type="ARBA" id="ARBA00022729"/>
    </source>
</evidence>
<dbReference type="Proteomes" id="UP000320762">
    <property type="component" value="Unassembled WGS sequence"/>
</dbReference>
<dbReference type="GO" id="GO:0005975">
    <property type="term" value="P:carbohydrate metabolic process"/>
    <property type="evidence" value="ECO:0007669"/>
    <property type="project" value="InterPro"/>
</dbReference>
<dbReference type="STRING" id="97359.A0A550CXP2"/>
<accession>A0A550CXP2</accession>
<dbReference type="EMBL" id="VDMD01000001">
    <property type="protein sequence ID" value="TRM69518.1"/>
    <property type="molecule type" value="Genomic_DNA"/>
</dbReference>
<keyword evidence="3 5" id="KW-0378">Hydrolase</keyword>
<organism evidence="7 8">
    <name type="scientific">Schizophyllum amplum</name>
    <dbReference type="NCBI Taxonomy" id="97359"/>
    <lineage>
        <taxon>Eukaryota</taxon>
        <taxon>Fungi</taxon>
        <taxon>Dikarya</taxon>
        <taxon>Basidiomycota</taxon>
        <taxon>Agaricomycotina</taxon>
        <taxon>Agaricomycetes</taxon>
        <taxon>Agaricomycetidae</taxon>
        <taxon>Agaricales</taxon>
        <taxon>Schizophyllaceae</taxon>
        <taxon>Schizophyllum</taxon>
    </lineage>
</organism>
<comment type="caution">
    <text evidence="7">The sequence shown here is derived from an EMBL/GenBank/DDBJ whole genome shotgun (WGS) entry which is preliminary data.</text>
</comment>
<gene>
    <name evidence="7" type="ORF">BD626DRAFT_533148</name>
</gene>
<keyword evidence="4 5" id="KW-0326">Glycosidase</keyword>
<dbReference type="CDD" id="cd18820">
    <property type="entry name" value="GH43_LbAraf43-like"/>
    <property type="match status" value="1"/>
</dbReference>
<reference evidence="7 8" key="1">
    <citation type="journal article" date="2019" name="New Phytol.">
        <title>Comparative genomics reveals unique wood-decay strategies and fruiting body development in the Schizophyllaceae.</title>
        <authorList>
            <person name="Almasi E."/>
            <person name="Sahu N."/>
            <person name="Krizsan K."/>
            <person name="Balint B."/>
            <person name="Kovacs G.M."/>
            <person name="Kiss B."/>
            <person name="Cseklye J."/>
            <person name="Drula E."/>
            <person name="Henrissat B."/>
            <person name="Nagy I."/>
            <person name="Chovatia M."/>
            <person name="Adam C."/>
            <person name="LaButti K."/>
            <person name="Lipzen A."/>
            <person name="Riley R."/>
            <person name="Grigoriev I.V."/>
            <person name="Nagy L.G."/>
        </authorList>
    </citation>
    <scope>NUCLEOTIDE SEQUENCE [LARGE SCALE GENOMIC DNA]</scope>
    <source>
        <strain evidence="7 8">NL-1724</strain>
    </source>
</reference>
<feature type="chain" id="PRO_5021817263" evidence="6">
    <location>
        <begin position="23"/>
        <end position="328"/>
    </location>
</feature>